<dbReference type="Proteomes" id="UP001144280">
    <property type="component" value="Unassembled WGS sequence"/>
</dbReference>
<dbReference type="Pfam" id="PF07883">
    <property type="entry name" value="Cupin_2"/>
    <property type="match status" value="1"/>
</dbReference>
<evidence type="ECO:0000256" key="2">
    <source>
        <dbReference type="ARBA" id="ARBA00023125"/>
    </source>
</evidence>
<evidence type="ECO:0000313" key="5">
    <source>
        <dbReference type="EMBL" id="GLI03775.1"/>
    </source>
</evidence>
<dbReference type="Gene3D" id="2.60.120.10">
    <property type="entry name" value="Jelly Rolls"/>
    <property type="match status" value="1"/>
</dbReference>
<dbReference type="PANTHER" id="PTHR46797:SF23">
    <property type="entry name" value="HTH-TYPE TRANSCRIPTIONAL REGULATOR SUTR"/>
    <property type="match status" value="1"/>
</dbReference>
<feature type="domain" description="HTH cro/C1-type" evidence="4">
    <location>
        <begin position="24"/>
        <end position="78"/>
    </location>
</feature>
<evidence type="ECO:0000256" key="3">
    <source>
        <dbReference type="ARBA" id="ARBA00023163"/>
    </source>
</evidence>
<dbReference type="InterPro" id="IPR014710">
    <property type="entry name" value="RmlC-like_jellyroll"/>
</dbReference>
<dbReference type="CDD" id="cd02209">
    <property type="entry name" value="cupin_XRE_C"/>
    <property type="match status" value="1"/>
</dbReference>
<dbReference type="SMART" id="SM00530">
    <property type="entry name" value="HTH_XRE"/>
    <property type="match status" value="1"/>
</dbReference>
<dbReference type="CDD" id="cd00093">
    <property type="entry name" value="HTH_XRE"/>
    <property type="match status" value="1"/>
</dbReference>
<dbReference type="EMBL" id="BSDI01000100">
    <property type="protein sequence ID" value="GLI03775.1"/>
    <property type="molecule type" value="Genomic_DNA"/>
</dbReference>
<name>A0ABQ5RBK6_9ACTN</name>
<dbReference type="SUPFAM" id="SSF51182">
    <property type="entry name" value="RmlC-like cupins"/>
    <property type="match status" value="1"/>
</dbReference>
<dbReference type="InterPro" id="IPR011051">
    <property type="entry name" value="RmlC_Cupin_sf"/>
</dbReference>
<keyword evidence="2" id="KW-0238">DNA-binding</keyword>
<proteinExistence type="predicted"/>
<organism evidence="5 6">
    <name type="scientific">Phytohabitans aurantiacus</name>
    <dbReference type="NCBI Taxonomy" id="3016789"/>
    <lineage>
        <taxon>Bacteria</taxon>
        <taxon>Bacillati</taxon>
        <taxon>Actinomycetota</taxon>
        <taxon>Actinomycetes</taxon>
        <taxon>Micromonosporales</taxon>
        <taxon>Micromonosporaceae</taxon>
    </lineage>
</organism>
<protein>
    <submittedName>
        <fullName evidence="5">Transcriptional regulator</fullName>
    </submittedName>
</protein>
<gene>
    <name evidence="5" type="ORF">Pa4123_90550</name>
</gene>
<evidence type="ECO:0000256" key="1">
    <source>
        <dbReference type="ARBA" id="ARBA00023015"/>
    </source>
</evidence>
<comment type="caution">
    <text evidence="5">The sequence shown here is derived from an EMBL/GenBank/DDBJ whole genome shotgun (WGS) entry which is preliminary data.</text>
</comment>
<keyword evidence="1" id="KW-0805">Transcription regulation</keyword>
<dbReference type="PANTHER" id="PTHR46797">
    <property type="entry name" value="HTH-TYPE TRANSCRIPTIONAL REGULATOR"/>
    <property type="match status" value="1"/>
</dbReference>
<evidence type="ECO:0000313" key="6">
    <source>
        <dbReference type="Proteomes" id="UP001144280"/>
    </source>
</evidence>
<accession>A0ABQ5RBK6</accession>
<dbReference type="InterPro" id="IPR010982">
    <property type="entry name" value="Lambda_DNA-bd_dom_sf"/>
</dbReference>
<sequence>MLTVKDTLLTDNVAALTAAVAGHVRALRTSRGWSLDELAGRSGVSKGMVVQIEGARTNPSVGTLARIADAFGVTVARLLEPSEDRTVHISSAGDAPRLWRGDAGGFGRLLRGLNSPSFTELWEWIFAPGDRHTSAEHAPGTRELLHVLEGELITTVDGVDHLVRTGQTIDLLADRPHGYRNEGTAPARIVMVVVMPPGEWDRRQG</sequence>
<dbReference type="SUPFAM" id="SSF47413">
    <property type="entry name" value="lambda repressor-like DNA-binding domains"/>
    <property type="match status" value="1"/>
</dbReference>
<keyword evidence="3" id="KW-0804">Transcription</keyword>
<dbReference type="InterPro" id="IPR050807">
    <property type="entry name" value="TransReg_Diox_bact_type"/>
</dbReference>
<evidence type="ECO:0000259" key="4">
    <source>
        <dbReference type="PROSITE" id="PS50943"/>
    </source>
</evidence>
<dbReference type="Pfam" id="PF01381">
    <property type="entry name" value="HTH_3"/>
    <property type="match status" value="1"/>
</dbReference>
<dbReference type="InterPro" id="IPR013096">
    <property type="entry name" value="Cupin_2"/>
</dbReference>
<dbReference type="Gene3D" id="1.10.260.40">
    <property type="entry name" value="lambda repressor-like DNA-binding domains"/>
    <property type="match status" value="1"/>
</dbReference>
<keyword evidence="6" id="KW-1185">Reference proteome</keyword>
<dbReference type="InterPro" id="IPR001387">
    <property type="entry name" value="Cro/C1-type_HTH"/>
</dbReference>
<reference evidence="5" key="1">
    <citation type="submission" date="2022-12" db="EMBL/GenBank/DDBJ databases">
        <title>New Phytohabitans aurantiacus sp. RD004123 nov., an actinomycete isolated from soil.</title>
        <authorList>
            <person name="Triningsih D.W."/>
            <person name="Harunari E."/>
            <person name="Igarashi Y."/>
        </authorList>
    </citation>
    <scope>NUCLEOTIDE SEQUENCE</scope>
    <source>
        <strain evidence="5">RD004123</strain>
    </source>
</reference>
<dbReference type="PROSITE" id="PS50943">
    <property type="entry name" value="HTH_CROC1"/>
    <property type="match status" value="1"/>
</dbReference>